<dbReference type="Pfam" id="PF04434">
    <property type="entry name" value="SWIM"/>
    <property type="match status" value="1"/>
</dbReference>
<organism evidence="3">
    <name type="scientific">Amphimedon queenslandica</name>
    <name type="common">Sponge</name>
    <dbReference type="NCBI Taxonomy" id="400682"/>
    <lineage>
        <taxon>Eukaryota</taxon>
        <taxon>Metazoa</taxon>
        <taxon>Porifera</taxon>
        <taxon>Demospongiae</taxon>
        <taxon>Heteroscleromorpha</taxon>
        <taxon>Haplosclerida</taxon>
        <taxon>Niphatidae</taxon>
        <taxon>Amphimedon</taxon>
    </lineage>
</organism>
<keyword evidence="1" id="KW-0862">Zinc</keyword>
<keyword evidence="1" id="KW-0863">Zinc-finger</keyword>
<dbReference type="EnsemblMetazoa" id="Aqu2.1.25297_001">
    <property type="protein sequence ID" value="Aqu2.1.25297_001"/>
    <property type="gene ID" value="Aqu2.1.25297"/>
</dbReference>
<dbReference type="PROSITE" id="PS50966">
    <property type="entry name" value="ZF_SWIM"/>
    <property type="match status" value="1"/>
</dbReference>
<evidence type="ECO:0000313" key="3">
    <source>
        <dbReference type="EnsemblMetazoa" id="Aqu2.1.25297_001"/>
    </source>
</evidence>
<dbReference type="GO" id="GO:0008270">
    <property type="term" value="F:zinc ion binding"/>
    <property type="evidence" value="ECO:0007669"/>
    <property type="project" value="UniProtKB-KW"/>
</dbReference>
<accession>A0A1X7UCV5</accession>
<reference evidence="3" key="1">
    <citation type="submission" date="2017-05" db="UniProtKB">
        <authorList>
            <consortium name="EnsemblMetazoa"/>
        </authorList>
    </citation>
    <scope>IDENTIFICATION</scope>
</reference>
<evidence type="ECO:0000259" key="2">
    <source>
        <dbReference type="PROSITE" id="PS50966"/>
    </source>
</evidence>
<dbReference type="AlphaFoldDB" id="A0A1X7UCV5"/>
<evidence type="ECO:0000256" key="1">
    <source>
        <dbReference type="PROSITE-ProRule" id="PRU00325"/>
    </source>
</evidence>
<proteinExistence type="predicted"/>
<name>A0A1X7UCV5_AMPQE</name>
<sequence length="141" mass="16410">MKRQSDTVYECGHIQNVMVRVLNSLYWFHVDCLPEMKKDVTYKVILAISKKSYDIEIAKCSCKTWKGPKTSCKHVGTLCYALVEFCTSGRLPDFLTCTQKLQEWTRPRKKKVDIIPVLDLSLCTDKIKKKSLWFLSYSFTV</sequence>
<feature type="domain" description="SWIM-type" evidence="2">
    <location>
        <begin position="42"/>
        <end position="83"/>
    </location>
</feature>
<keyword evidence="1" id="KW-0479">Metal-binding</keyword>
<dbReference type="InParanoid" id="A0A1X7UCV5"/>
<protein>
    <recommendedName>
        <fullName evidence="2">SWIM-type domain-containing protein</fullName>
    </recommendedName>
</protein>
<dbReference type="InterPro" id="IPR007527">
    <property type="entry name" value="Znf_SWIM"/>
</dbReference>